<dbReference type="Proteomes" id="UP001242010">
    <property type="component" value="Chromosome"/>
</dbReference>
<evidence type="ECO:0000313" key="2">
    <source>
        <dbReference type="Proteomes" id="UP001242010"/>
    </source>
</evidence>
<dbReference type="EMBL" id="AP027079">
    <property type="protein sequence ID" value="BDU69029.1"/>
    <property type="molecule type" value="Genomic_DNA"/>
</dbReference>
<gene>
    <name evidence="1" type="ORF">GETHOR_11300</name>
</gene>
<protein>
    <recommendedName>
        <fullName evidence="3">Lipid A deacylase LpxR family protein</fullName>
    </recommendedName>
</protein>
<reference evidence="2" key="1">
    <citation type="journal article" date="2023" name="Int. J. Syst. Evol. Microbiol.">
        <title>Mesoterricola silvestris gen. nov., sp. nov., Mesoterricola sediminis sp. nov., Geothrix oryzae sp. nov., Geothrix edaphica sp. nov., Geothrix rubra sp. nov., and Geothrix limicola sp. nov., six novel members of Acidobacteriota isolated from soils.</title>
        <authorList>
            <person name="Itoh H."/>
            <person name="Sugisawa Y."/>
            <person name="Mise K."/>
            <person name="Xu Z."/>
            <person name="Kuniyasu M."/>
            <person name="Ushijima N."/>
            <person name="Kawano K."/>
            <person name="Kobayashi E."/>
            <person name="Shiratori Y."/>
            <person name="Masuda Y."/>
            <person name="Senoo K."/>
        </authorList>
    </citation>
    <scope>NUCLEOTIDE SEQUENCE [LARGE SCALE GENOMIC DNA]</scope>
    <source>
        <strain evidence="2">Red222</strain>
    </source>
</reference>
<dbReference type="InterPro" id="IPR021523">
    <property type="entry name" value="DUF3187"/>
</dbReference>
<sequence>MRAALALALGLSLQAQDTAYPEMGPLPTRNMFTLLQAPMTYQPQAPRPIGAGRWQATLTHVRANVFEFSDLIKERPPSWFQGRHRMDRASLEALAAEYPNAPFVFYFDEEIARTTLQVRHGLTDRTDVWIELPAERHGGGDLDSPIEAFHKALGFAQWGRTEVARNQAVVATIRHGRLDFVREGSQPTRLQDPLLGVIHQIHQGEATGLSATFTVKPPLVTTYGSYKAGWDLEGGLSGWWDFAPTQTLYAGAAYTHRGRGNEAYNDLDYTSDLGAHLTWQGRRNRAVQPFVQLYFLSGFSTPRPFAKLHEGSLQHDLGVHVHLDRRATLTFRYINNITHHENTDDASFAGSLTWRF</sequence>
<proteinExistence type="predicted"/>
<evidence type="ECO:0008006" key="3">
    <source>
        <dbReference type="Google" id="ProtNLM"/>
    </source>
</evidence>
<accession>A0ABN6UW33</accession>
<dbReference type="Pfam" id="PF11383">
    <property type="entry name" value="DUF3187"/>
    <property type="match status" value="1"/>
</dbReference>
<evidence type="ECO:0000313" key="1">
    <source>
        <dbReference type="EMBL" id="BDU69029.1"/>
    </source>
</evidence>
<organism evidence="1 2">
    <name type="scientific">Geothrix oryzae</name>
    <dbReference type="NCBI Taxonomy" id="2927975"/>
    <lineage>
        <taxon>Bacteria</taxon>
        <taxon>Pseudomonadati</taxon>
        <taxon>Acidobacteriota</taxon>
        <taxon>Holophagae</taxon>
        <taxon>Holophagales</taxon>
        <taxon>Holophagaceae</taxon>
        <taxon>Geothrix</taxon>
    </lineage>
</organism>
<dbReference type="RefSeq" id="WP_286355660.1">
    <property type="nucleotide sequence ID" value="NZ_AP027079.1"/>
</dbReference>
<keyword evidence="2" id="KW-1185">Reference proteome</keyword>
<name>A0ABN6UW33_9BACT</name>